<gene>
    <name evidence="1" type="ORF">ICL16_03505</name>
</gene>
<accession>A0A8J6XAH2</accession>
<dbReference type="AlphaFoldDB" id="A0A8J6XAH2"/>
<dbReference type="RefSeq" id="WP_190825504.1">
    <property type="nucleotide sequence ID" value="NZ_CAWPPI010000013.1"/>
</dbReference>
<dbReference type="SUPFAM" id="SSF53098">
    <property type="entry name" value="Ribonuclease H-like"/>
    <property type="match status" value="1"/>
</dbReference>
<dbReference type="InterPro" id="IPR012337">
    <property type="entry name" value="RNaseH-like_sf"/>
</dbReference>
<name>A0A8J6XAH2_9CYAN</name>
<dbReference type="Proteomes" id="UP000629098">
    <property type="component" value="Unassembled WGS sequence"/>
</dbReference>
<comment type="caution">
    <text evidence="1">The sequence shown here is derived from an EMBL/GenBank/DDBJ whole genome shotgun (WGS) entry which is preliminary data.</text>
</comment>
<evidence type="ECO:0000313" key="2">
    <source>
        <dbReference type="Proteomes" id="UP000629098"/>
    </source>
</evidence>
<keyword evidence="2" id="KW-1185">Reference proteome</keyword>
<proteinExistence type="predicted"/>
<sequence>MKILIYDCEIIKCIPDRSGYLKPGFQYCEGWTDFKGMGISVIGAWLSWDNSIRIYTQAVFSEFQKAVNQAQLIVGFNSLSFDDNLCAANGIDIKTDYDLLSEVWSASGMPRTYTYGKTRSGYKLENLVQANLGRGKSGSGELAPELWQKGNKWGVIRYLTDDILITKQIFQRRAKLIDPTNGDVLCLREPTEPIYEGVGFLEMPDTIKVDVSEDGDDIPF</sequence>
<protein>
    <submittedName>
        <fullName evidence="1">Uncharacterized protein</fullName>
    </submittedName>
</protein>
<dbReference type="EMBL" id="JACXAE010000013">
    <property type="protein sequence ID" value="MBD2771215.1"/>
    <property type="molecule type" value="Genomic_DNA"/>
</dbReference>
<organism evidence="1 2">
    <name type="scientific">Iningainema tapete BLCC-T55</name>
    <dbReference type="NCBI Taxonomy" id="2748662"/>
    <lineage>
        <taxon>Bacteria</taxon>
        <taxon>Bacillati</taxon>
        <taxon>Cyanobacteriota</taxon>
        <taxon>Cyanophyceae</taxon>
        <taxon>Nostocales</taxon>
        <taxon>Scytonemataceae</taxon>
        <taxon>Iningainema tapete</taxon>
    </lineage>
</organism>
<evidence type="ECO:0000313" key="1">
    <source>
        <dbReference type="EMBL" id="MBD2771215.1"/>
    </source>
</evidence>
<reference evidence="1" key="1">
    <citation type="submission" date="2020-09" db="EMBL/GenBank/DDBJ databases">
        <title>Iningainema tapete sp. nov. (Scytonemataceae, Cyanobacteria) from greenhouses in central Florida (USA) produces two types of nodularin with biosynthetic potential for microcystin-LR and anabaenopeptins.</title>
        <authorList>
            <person name="Berthold D.E."/>
            <person name="Lefler F.W."/>
            <person name="Huang I.-S."/>
            <person name="Abdulla H."/>
            <person name="Zimba P.V."/>
            <person name="Laughinghouse H.D. IV."/>
        </authorList>
    </citation>
    <scope>NUCLEOTIDE SEQUENCE</scope>
    <source>
        <strain evidence="1">BLCCT55</strain>
    </source>
</reference>